<feature type="chain" id="PRO_5038585392" description="Pectinesterase catalytic domain-containing protein" evidence="7">
    <location>
        <begin position="19"/>
        <end position="798"/>
    </location>
</feature>
<evidence type="ECO:0000313" key="10">
    <source>
        <dbReference type="Proteomes" id="UP000676325"/>
    </source>
</evidence>
<accession>A0A941E9L4</accession>
<evidence type="ECO:0000313" key="9">
    <source>
        <dbReference type="EMBL" id="MBR7826443.1"/>
    </source>
</evidence>
<keyword evidence="10" id="KW-1185">Reference proteome</keyword>
<dbReference type="GO" id="GO:0004650">
    <property type="term" value="F:polygalacturonase activity"/>
    <property type="evidence" value="ECO:0007669"/>
    <property type="project" value="InterPro"/>
</dbReference>
<dbReference type="PANTHER" id="PTHR31321">
    <property type="entry name" value="ACYL-COA THIOESTER HYDROLASE YBHC-RELATED"/>
    <property type="match status" value="1"/>
</dbReference>
<dbReference type="GO" id="GO:0005975">
    <property type="term" value="P:carbohydrate metabolic process"/>
    <property type="evidence" value="ECO:0007669"/>
    <property type="project" value="InterPro"/>
</dbReference>
<reference evidence="9" key="1">
    <citation type="submission" date="2021-04" db="EMBL/GenBank/DDBJ databases">
        <title>Genome based classification of Actinospica acidithermotolerans sp. nov., an actinobacterium isolated from an Indonesian hot spring.</title>
        <authorList>
            <person name="Kusuma A.B."/>
            <person name="Putra K.E."/>
            <person name="Nafisah S."/>
            <person name="Loh J."/>
            <person name="Nouioui I."/>
            <person name="Goodfellow M."/>
        </authorList>
    </citation>
    <scope>NUCLEOTIDE SEQUENCE</scope>
    <source>
        <strain evidence="9">MGRD01-02</strain>
    </source>
</reference>
<evidence type="ECO:0000256" key="5">
    <source>
        <dbReference type="ARBA" id="ARBA00023295"/>
    </source>
</evidence>
<dbReference type="InterPro" id="IPR011050">
    <property type="entry name" value="Pectin_lyase_fold/virulence"/>
</dbReference>
<dbReference type="GO" id="GO:0042545">
    <property type="term" value="P:cell wall modification"/>
    <property type="evidence" value="ECO:0007669"/>
    <property type="project" value="InterPro"/>
</dbReference>
<dbReference type="Pfam" id="PF00295">
    <property type="entry name" value="Glyco_hydro_28"/>
    <property type="match status" value="1"/>
</dbReference>
<dbReference type="InterPro" id="IPR033131">
    <property type="entry name" value="Pectinesterase_Asp_AS"/>
</dbReference>
<organism evidence="9 10">
    <name type="scientific">Actinospica acidithermotolerans</name>
    <dbReference type="NCBI Taxonomy" id="2828514"/>
    <lineage>
        <taxon>Bacteria</taxon>
        <taxon>Bacillati</taxon>
        <taxon>Actinomycetota</taxon>
        <taxon>Actinomycetes</taxon>
        <taxon>Catenulisporales</taxon>
        <taxon>Actinospicaceae</taxon>
        <taxon>Actinospica</taxon>
    </lineage>
</organism>
<gene>
    <name evidence="9" type="ORF">KDK95_09030</name>
</gene>
<dbReference type="InterPro" id="IPR000743">
    <property type="entry name" value="Glyco_hydro_28"/>
</dbReference>
<evidence type="ECO:0000256" key="7">
    <source>
        <dbReference type="SAM" id="SignalP"/>
    </source>
</evidence>
<evidence type="ECO:0000256" key="2">
    <source>
        <dbReference type="ARBA" id="ARBA00008891"/>
    </source>
</evidence>
<comment type="similarity">
    <text evidence="2">Belongs to the pectinesterase family.</text>
</comment>
<dbReference type="Pfam" id="PF01095">
    <property type="entry name" value="Pectinesterase"/>
    <property type="match status" value="1"/>
</dbReference>
<evidence type="ECO:0000256" key="4">
    <source>
        <dbReference type="ARBA" id="ARBA00023085"/>
    </source>
</evidence>
<dbReference type="GO" id="GO:0030599">
    <property type="term" value="F:pectinesterase activity"/>
    <property type="evidence" value="ECO:0007669"/>
    <property type="project" value="InterPro"/>
</dbReference>
<evidence type="ECO:0000256" key="3">
    <source>
        <dbReference type="ARBA" id="ARBA00022801"/>
    </source>
</evidence>
<evidence type="ECO:0000259" key="8">
    <source>
        <dbReference type="Pfam" id="PF01095"/>
    </source>
</evidence>
<keyword evidence="3" id="KW-0378">Hydrolase</keyword>
<evidence type="ECO:0000256" key="1">
    <source>
        <dbReference type="ARBA" id="ARBA00008834"/>
    </source>
</evidence>
<evidence type="ECO:0000256" key="6">
    <source>
        <dbReference type="PROSITE-ProRule" id="PRU10040"/>
    </source>
</evidence>
<feature type="active site" evidence="6">
    <location>
        <position position="206"/>
    </location>
</feature>
<comment type="similarity">
    <text evidence="1">Belongs to the glycosyl hydrolase 28 family.</text>
</comment>
<dbReference type="SUPFAM" id="SSF51126">
    <property type="entry name" value="Pectin lyase-like"/>
    <property type="match status" value="2"/>
</dbReference>
<keyword evidence="4" id="KW-0063">Aspartyl esterase</keyword>
<dbReference type="InterPro" id="IPR012334">
    <property type="entry name" value="Pectin_lyas_fold"/>
</dbReference>
<dbReference type="PROSITE" id="PS00503">
    <property type="entry name" value="PECTINESTERASE_2"/>
    <property type="match status" value="1"/>
</dbReference>
<sequence length="798" mass="83284">MKLRSAMLLAAGTSAALAAGVVAAVPASAATSAASVTLTVAKSGAEYTTVQAAVNAVPDDSSTSYTISIAKGTYSEMVNIPATKLHLSLIGATGNASDVVITSSTYSGETNTSTGSTYGTEGSATVHVKASNFTAKYITFSNTFDKLDYPSVTATQAVAIAMEGDRQVYEDDIFYGHQDTLLSWDSTASAQLRQYVYDSTVEGDVDFIFGNGDLVVDRSAIKTLNDGIYSSAYLTAPATYSEDTYGILLTGDTVTSSLASNAVYLGRAWKPYTDSSPQLVVRNTNLPAQVNSTDPYLGISGATWTSGRYYEYDNSGYGANASESTRPQLTSSNEGTYTATKYLAGSDSWDPVVSGSANAVTTATAAVAENGQVGDTRQVDRPTTPGTCQTVNADLADPANREFTDAQEAAAPDTARIQAALTACAVTGEAVVLAPSADGTDTAFLSAPLSIGKLEYLVVDPGVTLYASRQASDYGTTGGYVPFISVSGNASGIESIRSDHHRDHYGNPLQGVIDGRGDLPLLGTTTSWWDLAAAAKTQGLKSDAPRLIQATKSDDFTVYDVTLRNSPKENIYYKQGGGLLVQGVVIETPDTALNTDGVDFDSSAYGTIRDSWLMDGDDCVAMEANDATVAHLSVENDQCFGTHGISVGSGTAYGVEAVLVDHDLIEGKDLDGTESGIAAGIRIKSYAGAGGLVQDVVYRDIVMNDLANPIDIDPFYATATGTSAPDFAGILIDGANASNSLPGAQEIVEGYDAADPTVLTLRNVHVDATATVSQYARITERETNLGFTGTGVEVQDIR</sequence>
<dbReference type="Proteomes" id="UP000676325">
    <property type="component" value="Unassembled WGS sequence"/>
</dbReference>
<dbReference type="Gene3D" id="2.160.20.10">
    <property type="entry name" value="Single-stranded right-handed beta-helix, Pectin lyase-like"/>
    <property type="match status" value="2"/>
</dbReference>
<dbReference type="RefSeq" id="WP_212517593.1">
    <property type="nucleotide sequence ID" value="NZ_JAGSOH010000017.1"/>
</dbReference>
<dbReference type="EMBL" id="JAGSOH010000017">
    <property type="protein sequence ID" value="MBR7826443.1"/>
    <property type="molecule type" value="Genomic_DNA"/>
</dbReference>
<feature type="signal peptide" evidence="7">
    <location>
        <begin position="1"/>
        <end position="18"/>
    </location>
</feature>
<protein>
    <recommendedName>
        <fullName evidence="8">Pectinesterase catalytic domain-containing protein</fullName>
    </recommendedName>
</protein>
<feature type="domain" description="Pectinesterase catalytic" evidence="8">
    <location>
        <begin position="39"/>
        <end position="343"/>
    </location>
</feature>
<keyword evidence="7" id="KW-0732">Signal</keyword>
<keyword evidence="5" id="KW-0326">Glycosidase</keyword>
<comment type="caution">
    <text evidence="9">The sequence shown here is derived from an EMBL/GenBank/DDBJ whole genome shotgun (WGS) entry which is preliminary data.</text>
</comment>
<dbReference type="InterPro" id="IPR000070">
    <property type="entry name" value="Pectinesterase_cat"/>
</dbReference>
<dbReference type="GO" id="GO:0009279">
    <property type="term" value="C:cell outer membrane"/>
    <property type="evidence" value="ECO:0007669"/>
    <property type="project" value="TreeGrafter"/>
</dbReference>
<name>A0A941E9L4_9ACTN</name>
<proteinExistence type="inferred from homology"/>
<dbReference type="AlphaFoldDB" id="A0A941E9L4"/>
<dbReference type="PANTHER" id="PTHR31321:SF57">
    <property type="entry name" value="PECTINESTERASE 53-RELATED"/>
    <property type="match status" value="1"/>
</dbReference>